<name>A0AAD6L8B7_9ROSI</name>
<reference evidence="1" key="1">
    <citation type="journal article" date="2023" name="Mol. Ecol. Resour.">
        <title>Chromosome-level genome assembly of a triploid poplar Populus alba 'Berolinensis'.</title>
        <authorList>
            <person name="Chen S."/>
            <person name="Yu Y."/>
            <person name="Wang X."/>
            <person name="Wang S."/>
            <person name="Zhang T."/>
            <person name="Zhou Y."/>
            <person name="He R."/>
            <person name="Meng N."/>
            <person name="Wang Y."/>
            <person name="Liu W."/>
            <person name="Liu Z."/>
            <person name="Liu J."/>
            <person name="Guo Q."/>
            <person name="Huang H."/>
            <person name="Sederoff R.R."/>
            <person name="Wang G."/>
            <person name="Qu G."/>
            <person name="Chen S."/>
        </authorList>
    </citation>
    <scope>NUCLEOTIDE SEQUENCE</scope>
    <source>
        <strain evidence="1">SC-2020</strain>
    </source>
</reference>
<evidence type="ECO:0000313" key="1">
    <source>
        <dbReference type="EMBL" id="KAJ6952199.1"/>
    </source>
</evidence>
<sequence length="103" mass="11773">MLRLQPLGHLSYIMIRIMIMAPKASESRVNPDLRMKITFNATIDTSTTRRHRGRSTTLRNQQHKNFAINFPFSLLGSGLRRMVGTTNIHLIRALGTHITIEDC</sequence>
<accession>A0AAD6L8B7</accession>
<protein>
    <submittedName>
        <fullName evidence="1">Uncharacterized protein</fullName>
    </submittedName>
</protein>
<gene>
    <name evidence="1" type="ORF">NC653_041373</name>
</gene>
<dbReference type="EMBL" id="JAQIZT010000019">
    <property type="protein sequence ID" value="KAJ6952199.1"/>
    <property type="molecule type" value="Genomic_DNA"/>
</dbReference>
<dbReference type="AlphaFoldDB" id="A0AAD6L8B7"/>
<organism evidence="1 2">
    <name type="scientific">Populus alba x Populus x berolinensis</name>
    <dbReference type="NCBI Taxonomy" id="444605"/>
    <lineage>
        <taxon>Eukaryota</taxon>
        <taxon>Viridiplantae</taxon>
        <taxon>Streptophyta</taxon>
        <taxon>Embryophyta</taxon>
        <taxon>Tracheophyta</taxon>
        <taxon>Spermatophyta</taxon>
        <taxon>Magnoliopsida</taxon>
        <taxon>eudicotyledons</taxon>
        <taxon>Gunneridae</taxon>
        <taxon>Pentapetalae</taxon>
        <taxon>rosids</taxon>
        <taxon>fabids</taxon>
        <taxon>Malpighiales</taxon>
        <taxon>Salicaceae</taxon>
        <taxon>Saliceae</taxon>
        <taxon>Populus</taxon>
    </lineage>
</organism>
<proteinExistence type="predicted"/>
<keyword evidence="2" id="KW-1185">Reference proteome</keyword>
<comment type="caution">
    <text evidence="1">The sequence shown here is derived from an EMBL/GenBank/DDBJ whole genome shotgun (WGS) entry which is preliminary data.</text>
</comment>
<dbReference type="Proteomes" id="UP001164929">
    <property type="component" value="Chromosome 19"/>
</dbReference>
<evidence type="ECO:0000313" key="2">
    <source>
        <dbReference type="Proteomes" id="UP001164929"/>
    </source>
</evidence>